<evidence type="ECO:0000256" key="6">
    <source>
        <dbReference type="ARBA" id="ARBA00023136"/>
    </source>
</evidence>
<feature type="transmembrane region" description="Helical" evidence="7">
    <location>
        <begin position="115"/>
        <end position="133"/>
    </location>
</feature>
<evidence type="ECO:0000256" key="1">
    <source>
        <dbReference type="ARBA" id="ARBA00004651"/>
    </source>
</evidence>
<organism evidence="8 9">
    <name type="scientific">Clavibacter michiganensis subsp. michiganensis</name>
    <dbReference type="NCBI Taxonomy" id="33013"/>
    <lineage>
        <taxon>Bacteria</taxon>
        <taxon>Bacillati</taxon>
        <taxon>Actinomycetota</taxon>
        <taxon>Actinomycetes</taxon>
        <taxon>Micrococcales</taxon>
        <taxon>Microbacteriaceae</taxon>
        <taxon>Clavibacter</taxon>
    </lineage>
</organism>
<comment type="caution">
    <text evidence="8">The sequence shown here is derived from an EMBL/GenBank/DDBJ whole genome shotgun (WGS) entry which is preliminary data.</text>
</comment>
<evidence type="ECO:0000256" key="7">
    <source>
        <dbReference type="SAM" id="Phobius"/>
    </source>
</evidence>
<evidence type="ECO:0000256" key="4">
    <source>
        <dbReference type="ARBA" id="ARBA00022692"/>
    </source>
</evidence>
<feature type="transmembrane region" description="Helical" evidence="7">
    <location>
        <begin position="52"/>
        <end position="70"/>
    </location>
</feature>
<feature type="transmembrane region" description="Helical" evidence="7">
    <location>
        <begin position="76"/>
        <end position="95"/>
    </location>
</feature>
<sequence length="376" mass="37937">MIVGVILVVCALVSAFFYPLWTGQLVPTWFWRLHAWIPSAGSDARHRHAPPPALPGLGAAAAAALIAWAVHALVPAIPLLTVAVALGIVAAQIPAARPALTGPLKPGLTLASKRLMRIGVVLLGLQLGLSDIVGLGWRAVLLVVAVVVLAFAGTYAIARALRMPGQQPLLLATGFSICGASAIGAMAGVTRAKPADQGAPVALVTLCGTLAIAVLPPLAGPLGLDDVAFGHWVGAGVHDVGQVVATAQIAGSAALTIAIAVKLTRVLLLAPVVAVAGVVMRRREGRVEGAARPPIVPLFVLGFLAAVLVRTFVPLPVGVLDAAQVVQTALLAIALVALGSAVRLRELVGQGGSALAAGLLSWALIAGLALAAVRLS</sequence>
<keyword evidence="4 7" id="KW-0812">Transmembrane</keyword>
<feature type="transmembrane region" description="Helical" evidence="7">
    <location>
        <begin position="295"/>
        <end position="313"/>
    </location>
</feature>
<feature type="transmembrane region" description="Helical" evidence="7">
    <location>
        <begin position="169"/>
        <end position="189"/>
    </location>
</feature>
<evidence type="ECO:0000313" key="8">
    <source>
        <dbReference type="EMBL" id="OUE03719.1"/>
    </source>
</evidence>
<evidence type="ECO:0000256" key="5">
    <source>
        <dbReference type="ARBA" id="ARBA00022989"/>
    </source>
</evidence>
<name>A0A251XKK7_CLAMM</name>
<comment type="similarity">
    <text evidence="2">Belongs to the UPF0324 family.</text>
</comment>
<comment type="subcellular location">
    <subcellularLocation>
        <location evidence="1">Cell membrane</location>
        <topology evidence="1">Multi-pass membrane protein</topology>
    </subcellularLocation>
</comment>
<accession>A0A251XKK7</accession>
<evidence type="ECO:0008006" key="10">
    <source>
        <dbReference type="Google" id="ProtNLM"/>
    </source>
</evidence>
<feature type="transmembrane region" description="Helical" evidence="7">
    <location>
        <begin position="354"/>
        <end position="373"/>
    </location>
</feature>
<dbReference type="InterPro" id="IPR018383">
    <property type="entry name" value="UPF0324_pro"/>
</dbReference>
<dbReference type="PANTHER" id="PTHR30106">
    <property type="entry name" value="INNER MEMBRANE PROTEIN YEIH-RELATED"/>
    <property type="match status" value="1"/>
</dbReference>
<feature type="transmembrane region" description="Helical" evidence="7">
    <location>
        <begin position="139"/>
        <end position="157"/>
    </location>
</feature>
<evidence type="ECO:0000313" key="9">
    <source>
        <dbReference type="Proteomes" id="UP000195062"/>
    </source>
</evidence>
<reference evidence="8 9" key="1">
    <citation type="submission" date="2016-08" db="EMBL/GenBank/DDBJ databases">
        <title>Genome sequence of Clavibacter michiganensis subsp. michiganensis strain CASJ007.</title>
        <authorList>
            <person name="Thapa S.P."/>
            <person name="Coaker G."/>
        </authorList>
    </citation>
    <scope>NUCLEOTIDE SEQUENCE [LARGE SCALE GENOMIC DNA]</scope>
    <source>
        <strain evidence="8">CASJ007</strain>
    </source>
</reference>
<keyword evidence="6 7" id="KW-0472">Membrane</keyword>
<proteinExistence type="inferred from homology"/>
<keyword evidence="3" id="KW-1003">Cell membrane</keyword>
<keyword evidence="5 7" id="KW-1133">Transmembrane helix</keyword>
<keyword evidence="9" id="KW-1185">Reference proteome</keyword>
<evidence type="ECO:0000256" key="3">
    <source>
        <dbReference type="ARBA" id="ARBA00022475"/>
    </source>
</evidence>
<dbReference type="Pfam" id="PF03601">
    <property type="entry name" value="Cons_hypoth698"/>
    <property type="match status" value="1"/>
</dbReference>
<feature type="transmembrane region" description="Helical" evidence="7">
    <location>
        <begin position="325"/>
        <end position="342"/>
    </location>
</feature>
<gene>
    <name evidence="8" type="ORF">CMMCAS07_02135</name>
</gene>
<feature type="transmembrane region" description="Helical" evidence="7">
    <location>
        <begin position="201"/>
        <end position="219"/>
    </location>
</feature>
<evidence type="ECO:0000256" key="2">
    <source>
        <dbReference type="ARBA" id="ARBA00007977"/>
    </source>
</evidence>
<dbReference type="AlphaFoldDB" id="A0A251XKK7"/>
<protein>
    <recommendedName>
        <fullName evidence="10">Sulfate exporter family transporter</fullName>
    </recommendedName>
</protein>
<dbReference type="PANTHER" id="PTHR30106:SF2">
    <property type="entry name" value="UPF0324 INNER MEMBRANE PROTEIN YEIH"/>
    <property type="match status" value="1"/>
</dbReference>
<feature type="transmembrane region" description="Helical" evidence="7">
    <location>
        <begin position="6"/>
        <end position="31"/>
    </location>
</feature>
<dbReference type="GO" id="GO:0005886">
    <property type="term" value="C:plasma membrane"/>
    <property type="evidence" value="ECO:0007669"/>
    <property type="project" value="UniProtKB-SubCell"/>
</dbReference>
<dbReference type="Proteomes" id="UP000195062">
    <property type="component" value="Unassembled WGS sequence"/>
</dbReference>
<dbReference type="EMBL" id="MDHH01000001">
    <property type="protein sequence ID" value="OUE03719.1"/>
    <property type="molecule type" value="Genomic_DNA"/>
</dbReference>